<feature type="compositionally biased region" description="Acidic residues" evidence="1">
    <location>
        <begin position="461"/>
        <end position="488"/>
    </location>
</feature>
<sequence length="884" mass="97203">MPVFSELPWPFQSTATPPESTHKTSSAHPLTDGTDIAQDGNIGACSMSAAPDNKQADMEVTPGFGVDGVKDIVESVDKKYSVQKANTAQEVGGAVHGGTHETLASVTALVGDNDGDFSRTNRPAGDLTDGKDGGQAHSQEPGEGTDPIHREHGIDSAQKAQGEGVLKDHKTDQPRLNGADDSRSHIKSEMPEDEQMTELNPADDKRSQAPNTRNEPGVSERADVTPRQGNTLPSSPLPTYSFRSGGQTYGPANHDEPRSEPSSDDVFMQQLKSHFGDQSHTIGGRSVMLEGTPKDLCKSAVEFHHDFNKTQNSQHAHRDLAGSANPSQVLREVSHKEKLPSGIRDENSGRLDNIRHKAVSRGPTDEAPWNDLQQPRSMPQPPYHSSPSSRGTMHTMYSRQIFLPQFAPSASNDAYGLTPFSSMQGNQMLGRAMHEQRASAQPVREDRRYTQVAAKRKRQEESDEDEQEPDEEDNYYPSESGDDEDSDAESNSGSDADVSLMYRKQTAEAARRKRAASSHSEYLDEGVEEQDEEQDNDQQEERDAANEEAKVASQEIMEPVQHMDVDTRNPTQDLIGNALKPPHSLTIKLALPSALAAGPTAIQRALPVLQPEVVPEAPPSDEISFKLPQYHVEVMPLKTKDDYPEVRVNLPGMIRENLILTPDHAYQEIHLLNHLFMPGQQSLVTPDPEPMVALLNFHTIATIVLEAYTSYEVGDLEVKTSASSSSSSKKNKDTEALDATKDEIFFAVMDRWRVGLAGETLRPSYKLIRGVQEFCDIALDVIYYLEEHGFVEGPQMMQRERSDKGVKKDKDGKGGKKANAGSGSDQDDVDEESTLKKRGRPAKGEVNALQARKKPKTTPTPKPRTKKQPKVKKEPGIVVIPRTN</sequence>
<feature type="region of interest" description="Disordered" evidence="1">
    <location>
        <begin position="430"/>
        <end position="551"/>
    </location>
</feature>
<accession>A0A9P6GK25</accession>
<feature type="region of interest" description="Disordered" evidence="1">
    <location>
        <begin position="332"/>
        <end position="351"/>
    </location>
</feature>
<dbReference type="Proteomes" id="UP000756921">
    <property type="component" value="Unassembled WGS sequence"/>
</dbReference>
<dbReference type="EMBL" id="WJXW01000004">
    <property type="protein sequence ID" value="KAF9737091.1"/>
    <property type="molecule type" value="Genomic_DNA"/>
</dbReference>
<keyword evidence="3" id="KW-1185">Reference proteome</keyword>
<feature type="compositionally biased region" description="Acidic residues" evidence="1">
    <location>
        <begin position="523"/>
        <end position="538"/>
    </location>
</feature>
<proteinExistence type="predicted"/>
<feature type="compositionally biased region" description="Polar residues" evidence="1">
    <location>
        <begin position="11"/>
        <end position="28"/>
    </location>
</feature>
<dbReference type="AlphaFoldDB" id="A0A9P6GK25"/>
<evidence type="ECO:0000256" key="1">
    <source>
        <dbReference type="SAM" id="MobiDB-lite"/>
    </source>
</evidence>
<gene>
    <name evidence="2" type="ORF">PMIN01_04870</name>
</gene>
<comment type="caution">
    <text evidence="2">The sequence shown here is derived from an EMBL/GenBank/DDBJ whole genome shotgun (WGS) entry which is preliminary data.</text>
</comment>
<feature type="region of interest" description="Disordered" evidence="1">
    <location>
        <begin position="358"/>
        <end position="392"/>
    </location>
</feature>
<reference evidence="2" key="1">
    <citation type="journal article" date="2020" name="Mol. Plant Microbe Interact.">
        <title>Genome Sequence of the Biocontrol Agent Coniothyrium minitans strain Conio (IMI 134523).</title>
        <authorList>
            <person name="Patel D."/>
            <person name="Shittu T.A."/>
            <person name="Baroncelli R."/>
            <person name="Muthumeenakshi S."/>
            <person name="Osborne T.H."/>
            <person name="Janganan T.K."/>
            <person name="Sreenivasaprasad S."/>
        </authorList>
    </citation>
    <scope>NUCLEOTIDE SEQUENCE</scope>
    <source>
        <strain evidence="2">Conio</strain>
    </source>
</reference>
<feature type="compositionally biased region" description="Basic and acidic residues" evidence="1">
    <location>
        <begin position="539"/>
        <end position="550"/>
    </location>
</feature>
<protein>
    <submittedName>
        <fullName evidence="2">Uncharacterized protein</fullName>
    </submittedName>
</protein>
<evidence type="ECO:0000313" key="3">
    <source>
        <dbReference type="Proteomes" id="UP000756921"/>
    </source>
</evidence>
<feature type="compositionally biased region" description="Basic and acidic residues" evidence="1">
    <location>
        <begin position="798"/>
        <end position="814"/>
    </location>
</feature>
<feature type="compositionally biased region" description="Basic and acidic residues" evidence="1">
    <location>
        <begin position="165"/>
        <end position="190"/>
    </location>
</feature>
<feature type="compositionally biased region" description="Polar residues" evidence="1">
    <location>
        <begin position="227"/>
        <end position="246"/>
    </location>
</feature>
<organism evidence="2 3">
    <name type="scientific">Paraphaeosphaeria minitans</name>
    <dbReference type="NCBI Taxonomy" id="565426"/>
    <lineage>
        <taxon>Eukaryota</taxon>
        <taxon>Fungi</taxon>
        <taxon>Dikarya</taxon>
        <taxon>Ascomycota</taxon>
        <taxon>Pezizomycotina</taxon>
        <taxon>Dothideomycetes</taxon>
        <taxon>Pleosporomycetidae</taxon>
        <taxon>Pleosporales</taxon>
        <taxon>Massarineae</taxon>
        <taxon>Didymosphaeriaceae</taxon>
        <taxon>Paraphaeosphaeria</taxon>
    </lineage>
</organism>
<dbReference type="OrthoDB" id="3796908at2759"/>
<feature type="region of interest" description="Disordered" evidence="1">
    <location>
        <begin position="111"/>
        <end position="265"/>
    </location>
</feature>
<name>A0A9P6GK25_9PLEO</name>
<evidence type="ECO:0000313" key="2">
    <source>
        <dbReference type="EMBL" id="KAF9737091.1"/>
    </source>
</evidence>
<feature type="region of interest" description="Disordered" evidence="1">
    <location>
        <begin position="795"/>
        <end position="884"/>
    </location>
</feature>
<feature type="compositionally biased region" description="Basic and acidic residues" evidence="1">
    <location>
        <begin position="432"/>
        <end position="449"/>
    </location>
</feature>
<feature type="region of interest" description="Disordered" evidence="1">
    <location>
        <begin position="1"/>
        <end position="66"/>
    </location>
</feature>